<organism evidence="1 2">
    <name type="scientific">Canavalia gladiata</name>
    <name type="common">Sword bean</name>
    <name type="synonym">Dolichos gladiatus</name>
    <dbReference type="NCBI Taxonomy" id="3824"/>
    <lineage>
        <taxon>Eukaryota</taxon>
        <taxon>Viridiplantae</taxon>
        <taxon>Streptophyta</taxon>
        <taxon>Embryophyta</taxon>
        <taxon>Tracheophyta</taxon>
        <taxon>Spermatophyta</taxon>
        <taxon>Magnoliopsida</taxon>
        <taxon>eudicotyledons</taxon>
        <taxon>Gunneridae</taxon>
        <taxon>Pentapetalae</taxon>
        <taxon>rosids</taxon>
        <taxon>fabids</taxon>
        <taxon>Fabales</taxon>
        <taxon>Fabaceae</taxon>
        <taxon>Papilionoideae</taxon>
        <taxon>50 kb inversion clade</taxon>
        <taxon>NPAAA clade</taxon>
        <taxon>indigoferoid/millettioid clade</taxon>
        <taxon>Phaseoleae</taxon>
        <taxon>Canavalia</taxon>
    </lineage>
</organism>
<protein>
    <submittedName>
        <fullName evidence="1">Uncharacterized protein</fullName>
    </submittedName>
</protein>
<proteinExistence type="predicted"/>
<sequence length="70" mass="7914">MAYRTGFCVKRCLIVCVDPAWIGFRYQSFIGCTSLFKCQGFSGLACAIHEMCNTVTINKSLLPHQKKSYK</sequence>
<name>A0AAN9JZZ7_CANGL</name>
<dbReference type="EMBL" id="JAYMYQ010000010">
    <property type="protein sequence ID" value="KAK7307481.1"/>
    <property type="molecule type" value="Genomic_DNA"/>
</dbReference>
<dbReference type="AlphaFoldDB" id="A0AAN9JZZ7"/>
<gene>
    <name evidence="1" type="ORF">VNO77_40588</name>
</gene>
<reference evidence="1 2" key="1">
    <citation type="submission" date="2024-01" db="EMBL/GenBank/DDBJ databases">
        <title>The genomes of 5 underutilized Papilionoideae crops provide insights into root nodulation and disease resistanc.</title>
        <authorList>
            <person name="Jiang F."/>
        </authorList>
    </citation>
    <scope>NUCLEOTIDE SEQUENCE [LARGE SCALE GENOMIC DNA]</scope>
    <source>
        <strain evidence="1">LVBAO_FW01</strain>
        <tissue evidence="1">Leaves</tissue>
    </source>
</reference>
<comment type="caution">
    <text evidence="1">The sequence shown here is derived from an EMBL/GenBank/DDBJ whole genome shotgun (WGS) entry which is preliminary data.</text>
</comment>
<keyword evidence="2" id="KW-1185">Reference proteome</keyword>
<evidence type="ECO:0000313" key="1">
    <source>
        <dbReference type="EMBL" id="KAK7307481.1"/>
    </source>
</evidence>
<evidence type="ECO:0000313" key="2">
    <source>
        <dbReference type="Proteomes" id="UP001367508"/>
    </source>
</evidence>
<dbReference type="Proteomes" id="UP001367508">
    <property type="component" value="Unassembled WGS sequence"/>
</dbReference>
<accession>A0AAN9JZZ7</accession>